<dbReference type="RefSeq" id="WP_373654034.1">
    <property type="nucleotide sequence ID" value="NZ_JBGUAW010000001.1"/>
</dbReference>
<feature type="domain" description="TrmE-type G" evidence="8">
    <location>
        <begin position="223"/>
        <end position="371"/>
    </location>
</feature>
<evidence type="ECO:0000256" key="5">
    <source>
        <dbReference type="ARBA" id="ARBA00023134"/>
    </source>
</evidence>
<keyword evidence="2 6" id="KW-0819">tRNA processing</keyword>
<feature type="binding site" evidence="6">
    <location>
        <position position="237"/>
    </location>
    <ligand>
        <name>Mg(2+)</name>
        <dbReference type="ChEBI" id="CHEBI:18420"/>
    </ligand>
</feature>
<dbReference type="InterPro" id="IPR004520">
    <property type="entry name" value="GTPase_MnmE"/>
</dbReference>
<feature type="binding site" evidence="6">
    <location>
        <position position="30"/>
    </location>
    <ligand>
        <name>(6S)-5-formyl-5,6,7,8-tetrahydrofolate</name>
        <dbReference type="ChEBI" id="CHEBI:57457"/>
    </ligand>
</feature>
<evidence type="ECO:0000256" key="1">
    <source>
        <dbReference type="ARBA" id="ARBA00011043"/>
    </source>
</evidence>
<dbReference type="SUPFAM" id="SSF116878">
    <property type="entry name" value="TrmE connector domain"/>
    <property type="match status" value="1"/>
</dbReference>
<dbReference type="InterPro" id="IPR027266">
    <property type="entry name" value="TrmE/GcvT-like"/>
</dbReference>
<keyword evidence="3 6" id="KW-0547">Nucleotide-binding</keyword>
<dbReference type="PANTHER" id="PTHR42714">
    <property type="entry name" value="TRNA MODIFICATION GTPASE GTPBP3"/>
    <property type="match status" value="1"/>
</dbReference>
<feature type="binding site" evidence="6">
    <location>
        <begin position="233"/>
        <end position="238"/>
    </location>
    <ligand>
        <name>GTP</name>
        <dbReference type="ChEBI" id="CHEBI:37565"/>
    </ligand>
</feature>
<evidence type="ECO:0000256" key="7">
    <source>
        <dbReference type="RuleBase" id="RU003313"/>
    </source>
</evidence>
<feature type="binding site" evidence="6">
    <location>
        <position position="127"/>
    </location>
    <ligand>
        <name>(6S)-5-formyl-5,6,7,8-tetrahydrofolate</name>
        <dbReference type="ChEBI" id="CHEBI:57457"/>
    </ligand>
</feature>
<feature type="binding site" evidence="6">
    <location>
        <begin position="277"/>
        <end position="280"/>
    </location>
    <ligand>
        <name>GTP</name>
        <dbReference type="ChEBI" id="CHEBI:37565"/>
    </ligand>
</feature>
<dbReference type="Pfam" id="PF10396">
    <property type="entry name" value="TrmE_N"/>
    <property type="match status" value="1"/>
</dbReference>
<evidence type="ECO:0000256" key="3">
    <source>
        <dbReference type="ARBA" id="ARBA00022741"/>
    </source>
</evidence>
<comment type="function">
    <text evidence="6">Exhibits a very high intrinsic GTPase hydrolysis rate. Involved in the addition of a carboxymethylaminomethyl (cmnm) group at the wobble position (U34) of certain tRNAs, forming tRNA-cmnm(5)s(2)U34.</text>
</comment>
<gene>
    <name evidence="6 9" type="primary">mnmE</name>
    <name evidence="6" type="synonym">trmE</name>
    <name evidence="9" type="ORF">ACERLL_00185</name>
</gene>
<evidence type="ECO:0000313" key="9">
    <source>
        <dbReference type="EMBL" id="MFA9459242.1"/>
    </source>
</evidence>
<dbReference type="NCBIfam" id="NF003661">
    <property type="entry name" value="PRK05291.1-3"/>
    <property type="match status" value="1"/>
</dbReference>
<dbReference type="InterPro" id="IPR031168">
    <property type="entry name" value="G_TrmE"/>
</dbReference>
<dbReference type="Gene3D" id="3.30.1360.120">
    <property type="entry name" value="Probable tRNA modification gtpase trme, domain 1"/>
    <property type="match status" value="1"/>
</dbReference>
<comment type="cofactor">
    <cofactor evidence="6">
        <name>K(+)</name>
        <dbReference type="ChEBI" id="CHEBI:29103"/>
    </cofactor>
    <text evidence="6">Binds 1 potassium ion per subunit.</text>
</comment>
<feature type="binding site" evidence="6">
    <location>
        <position position="258"/>
    </location>
    <ligand>
        <name>Mg(2+)</name>
        <dbReference type="ChEBI" id="CHEBI:18420"/>
    </ligand>
</feature>
<protein>
    <recommendedName>
        <fullName evidence="6">tRNA modification GTPase MnmE</fullName>
        <ecNumber evidence="6">3.6.-.-</ecNumber>
    </recommendedName>
</protein>
<dbReference type="InterPro" id="IPR027368">
    <property type="entry name" value="MnmE_dom2"/>
</dbReference>
<evidence type="ECO:0000256" key="6">
    <source>
        <dbReference type="HAMAP-Rule" id="MF_00379"/>
    </source>
</evidence>
<accession>A0ABV4TPL4</accession>
<comment type="caution">
    <text evidence="6">Lacks conserved residue(s) required for the propagation of feature annotation.</text>
</comment>
<comment type="caution">
    <text evidence="9">The sequence shown here is derived from an EMBL/GenBank/DDBJ whole genome shotgun (WGS) entry which is preliminary data.</text>
</comment>
<dbReference type="InterPro" id="IPR006073">
    <property type="entry name" value="GTP-bd"/>
</dbReference>
<dbReference type="CDD" id="cd04164">
    <property type="entry name" value="trmE"/>
    <property type="match status" value="1"/>
</dbReference>
<dbReference type="Gene3D" id="1.20.120.430">
    <property type="entry name" value="tRNA modification GTPase MnmE domain 2"/>
    <property type="match status" value="1"/>
</dbReference>
<keyword evidence="4 6" id="KW-0630">Potassium</keyword>
<name>A0ABV4TPL4_9GAMM</name>
<dbReference type="HAMAP" id="MF_00379">
    <property type="entry name" value="GTPase_MnmE"/>
    <property type="match status" value="1"/>
</dbReference>
<comment type="similarity">
    <text evidence="1 6 7">Belongs to the TRAFAC class TrmE-Era-EngA-EngB-Septin-like GTPase superfamily. TrmE GTPase family.</text>
</comment>
<dbReference type="NCBIfam" id="TIGR00450">
    <property type="entry name" value="mnmE_trmE_thdF"/>
    <property type="match status" value="1"/>
</dbReference>
<evidence type="ECO:0000259" key="8">
    <source>
        <dbReference type="PROSITE" id="PS51709"/>
    </source>
</evidence>
<proteinExistence type="inferred from homology"/>
<dbReference type="InterPro" id="IPR018948">
    <property type="entry name" value="GTP-bd_TrmE_N"/>
</dbReference>
<dbReference type="InterPro" id="IPR027417">
    <property type="entry name" value="P-loop_NTPase"/>
</dbReference>
<dbReference type="Pfam" id="PF12631">
    <property type="entry name" value="MnmE_helical"/>
    <property type="match status" value="1"/>
</dbReference>
<reference evidence="9 10" key="1">
    <citation type="submission" date="2024-08" db="EMBL/GenBank/DDBJ databases">
        <title>Whole-genome sequencing of halo(alkali)philic microorganisms from hypersaline lakes.</title>
        <authorList>
            <person name="Sorokin D.Y."/>
            <person name="Merkel A.Y."/>
            <person name="Messina E."/>
            <person name="Yakimov M."/>
        </authorList>
    </citation>
    <scope>NUCLEOTIDE SEQUENCE [LARGE SCALE GENOMIC DNA]</scope>
    <source>
        <strain evidence="9 10">Cl-TMA</strain>
    </source>
</reference>
<keyword evidence="6" id="KW-0963">Cytoplasm</keyword>
<dbReference type="Pfam" id="PF01926">
    <property type="entry name" value="MMR_HSR1"/>
    <property type="match status" value="1"/>
</dbReference>
<dbReference type="SUPFAM" id="SSF52540">
    <property type="entry name" value="P-loop containing nucleoside triphosphate hydrolases"/>
    <property type="match status" value="1"/>
</dbReference>
<keyword evidence="6" id="KW-0460">Magnesium</keyword>
<keyword evidence="10" id="KW-1185">Reference proteome</keyword>
<evidence type="ECO:0000256" key="4">
    <source>
        <dbReference type="ARBA" id="ARBA00022958"/>
    </source>
</evidence>
<dbReference type="Proteomes" id="UP001575181">
    <property type="component" value="Unassembled WGS sequence"/>
</dbReference>
<keyword evidence="6 9" id="KW-0378">Hydrolase</keyword>
<feature type="binding site" evidence="6">
    <location>
        <position position="447"/>
    </location>
    <ligand>
        <name>(6S)-5-formyl-5,6,7,8-tetrahydrofolate</name>
        <dbReference type="ChEBI" id="CHEBI:57457"/>
    </ligand>
</feature>
<feature type="binding site" evidence="6">
    <location>
        <position position="88"/>
    </location>
    <ligand>
        <name>(6S)-5-formyl-5,6,7,8-tetrahydrofolate</name>
        <dbReference type="ChEBI" id="CHEBI:57457"/>
    </ligand>
</feature>
<dbReference type="EC" id="3.6.-.-" evidence="6"/>
<dbReference type="CDD" id="cd14858">
    <property type="entry name" value="TrmE_N"/>
    <property type="match status" value="1"/>
</dbReference>
<dbReference type="EMBL" id="JBGUAW010000001">
    <property type="protein sequence ID" value="MFA9459242.1"/>
    <property type="molecule type" value="Genomic_DNA"/>
</dbReference>
<evidence type="ECO:0000256" key="2">
    <source>
        <dbReference type="ARBA" id="ARBA00022694"/>
    </source>
</evidence>
<keyword evidence="6" id="KW-0479">Metal-binding</keyword>
<sequence length="447" mass="48046">MVGDAEDRLSVRTIAAIATPPGRGGVGVVRISGPRALAVGRAVCGRSSLEPRHCHFTTFRDGQGRALDQGLSIYFPGPASFTGEDVVELHGHGGPAVLQSLLNAVLEEGAEMAGPGEFTRRAFLNDRMDLTQAEAVAELIEADSTAAARAAMRSLEGEFGRLVEELAQELVNLRIFVEGSLDFPDEDVDFLEEGRIRERLEGLVDRFARLRRRAASGVRLFEGFLVVLAGRPNAGKSSLLNRLAGRESAIVTERAGTTRDILRETVTIAGFPVELADTAGLRETEDLVEREGVRRARDLVERADLVVFLVDAQAGWTAEDAAEWERLPADRRLIVWTKADLATPPESANAISASGDPGIGALEDTLRGRLNVEGGGDALGARKRHLEILDRVGADLEAAYGTLEGYGSGDLVAQDLRRAHEGLGEITGRLHSDDLLGRIFATFCIGK</sequence>
<evidence type="ECO:0000313" key="10">
    <source>
        <dbReference type="Proteomes" id="UP001575181"/>
    </source>
</evidence>
<organism evidence="9 10">
    <name type="scientific">Thiohalorhabdus methylotrophus</name>
    <dbReference type="NCBI Taxonomy" id="3242694"/>
    <lineage>
        <taxon>Bacteria</taxon>
        <taxon>Pseudomonadati</taxon>
        <taxon>Pseudomonadota</taxon>
        <taxon>Gammaproteobacteria</taxon>
        <taxon>Thiohalorhabdales</taxon>
        <taxon>Thiohalorhabdaceae</taxon>
        <taxon>Thiohalorhabdus</taxon>
    </lineage>
</organism>
<dbReference type="InterPro" id="IPR025867">
    <property type="entry name" value="MnmE_helical"/>
</dbReference>
<comment type="subcellular location">
    <subcellularLocation>
        <location evidence="6">Cytoplasm</location>
    </subcellularLocation>
</comment>
<comment type="subunit">
    <text evidence="6">Homodimer. Heterotetramer of two MnmE and two MnmG subunits.</text>
</comment>
<dbReference type="InterPro" id="IPR005225">
    <property type="entry name" value="Small_GTP-bd"/>
</dbReference>
<dbReference type="PANTHER" id="PTHR42714:SF2">
    <property type="entry name" value="TRNA MODIFICATION GTPASE GTPBP3, MITOCHONDRIAL"/>
    <property type="match status" value="1"/>
</dbReference>
<feature type="binding site" evidence="6">
    <location>
        <begin position="252"/>
        <end position="258"/>
    </location>
    <ligand>
        <name>GTP</name>
        <dbReference type="ChEBI" id="CHEBI:37565"/>
    </ligand>
</feature>
<dbReference type="Gene3D" id="3.40.50.300">
    <property type="entry name" value="P-loop containing nucleotide triphosphate hydrolases"/>
    <property type="match status" value="1"/>
</dbReference>
<dbReference type="GO" id="GO:0016787">
    <property type="term" value="F:hydrolase activity"/>
    <property type="evidence" value="ECO:0007669"/>
    <property type="project" value="UniProtKB-KW"/>
</dbReference>
<dbReference type="NCBIfam" id="TIGR00231">
    <property type="entry name" value="small_GTP"/>
    <property type="match status" value="1"/>
</dbReference>
<dbReference type="PROSITE" id="PS51709">
    <property type="entry name" value="G_TRME"/>
    <property type="match status" value="1"/>
</dbReference>
<keyword evidence="5 6" id="KW-0342">GTP-binding</keyword>